<comment type="caution">
    <text evidence="2">The sequence shown here is derived from an EMBL/GenBank/DDBJ whole genome shotgun (WGS) entry which is preliminary data.</text>
</comment>
<evidence type="ECO:0000313" key="2">
    <source>
        <dbReference type="EMBL" id="EJK68161.1"/>
    </source>
</evidence>
<dbReference type="EMBL" id="AGNL01011910">
    <property type="protein sequence ID" value="EJK68161.1"/>
    <property type="molecule type" value="Genomic_DNA"/>
</dbReference>
<accession>K0T496</accession>
<organism evidence="2 3">
    <name type="scientific">Thalassiosira oceanica</name>
    <name type="common">Marine diatom</name>
    <dbReference type="NCBI Taxonomy" id="159749"/>
    <lineage>
        <taxon>Eukaryota</taxon>
        <taxon>Sar</taxon>
        <taxon>Stramenopiles</taxon>
        <taxon>Ochrophyta</taxon>
        <taxon>Bacillariophyta</taxon>
        <taxon>Coscinodiscophyceae</taxon>
        <taxon>Thalassiosirophycidae</taxon>
        <taxon>Thalassiosirales</taxon>
        <taxon>Thalassiosiraceae</taxon>
        <taxon>Thalassiosira</taxon>
    </lineage>
</organism>
<protein>
    <recommendedName>
        <fullName evidence="4">Apple domain-containing protein</fullName>
    </recommendedName>
</protein>
<feature type="signal peptide" evidence="1">
    <location>
        <begin position="1"/>
        <end position="22"/>
    </location>
</feature>
<sequence length="174" mass="19074">MRSRYTNSFGAAAVLLATCADAARPELLPQLNSSKSGKGGRVRNFSIRARGKGRSSDVVETFEFVPDKCMQAGSDAIRIDSKPPYYEDVSLRECAQSCVDDFPGVCVGINYYVNDVPTYPRGHTYVRAHYRGDCFLASSTEVSDCNEQNSGNVRFFAISEADLVGMDVDEMALI</sequence>
<evidence type="ECO:0000256" key="1">
    <source>
        <dbReference type="SAM" id="SignalP"/>
    </source>
</evidence>
<evidence type="ECO:0000313" key="3">
    <source>
        <dbReference type="Proteomes" id="UP000266841"/>
    </source>
</evidence>
<name>K0T496_THAOC</name>
<reference evidence="2 3" key="1">
    <citation type="journal article" date="2012" name="Genome Biol.">
        <title>Genome and low-iron response of an oceanic diatom adapted to chronic iron limitation.</title>
        <authorList>
            <person name="Lommer M."/>
            <person name="Specht M."/>
            <person name="Roy A.S."/>
            <person name="Kraemer L."/>
            <person name="Andreson R."/>
            <person name="Gutowska M.A."/>
            <person name="Wolf J."/>
            <person name="Bergner S.V."/>
            <person name="Schilhabel M.B."/>
            <person name="Klostermeier U.C."/>
            <person name="Beiko R.G."/>
            <person name="Rosenstiel P."/>
            <person name="Hippler M."/>
            <person name="Laroche J."/>
        </authorList>
    </citation>
    <scope>NUCLEOTIDE SEQUENCE [LARGE SCALE GENOMIC DNA]</scope>
    <source>
        <strain evidence="2 3">CCMP1005</strain>
    </source>
</reference>
<feature type="chain" id="PRO_5003838222" description="Apple domain-containing protein" evidence="1">
    <location>
        <begin position="23"/>
        <end position="174"/>
    </location>
</feature>
<keyword evidence="3" id="KW-1185">Reference proteome</keyword>
<dbReference type="AlphaFoldDB" id="K0T496"/>
<evidence type="ECO:0008006" key="4">
    <source>
        <dbReference type="Google" id="ProtNLM"/>
    </source>
</evidence>
<dbReference type="Proteomes" id="UP000266841">
    <property type="component" value="Unassembled WGS sequence"/>
</dbReference>
<keyword evidence="1" id="KW-0732">Signal</keyword>
<proteinExistence type="predicted"/>
<gene>
    <name evidence="2" type="ORF">THAOC_10684</name>
</gene>